<sequence length="137" mass="15727">MIYRGKEYSSGSLPGGHVVIFSTDEADLENGFQKHKSDQIFKMVSPQDLESAYTVTTKGFYQDVECSILDVQGDEVLLQFYDNYLIAEKLGFTAIEPTIFEKRVEKASIQKVWEERTPMKGFDLQENERKVWIVEGT</sequence>
<keyword evidence="2" id="KW-1185">Reference proteome</keyword>
<name>A0ABT3X559_9BACL</name>
<comment type="caution">
    <text evidence="1">The sequence shown here is derived from an EMBL/GenBank/DDBJ whole genome shotgun (WGS) entry which is preliminary data.</text>
</comment>
<accession>A0ABT3X559</accession>
<dbReference type="EMBL" id="JAPMLT010000008">
    <property type="protein sequence ID" value="MCX7571107.1"/>
    <property type="molecule type" value="Genomic_DNA"/>
</dbReference>
<evidence type="ECO:0000313" key="2">
    <source>
        <dbReference type="Proteomes" id="UP001208017"/>
    </source>
</evidence>
<dbReference type="RefSeq" id="WP_267152350.1">
    <property type="nucleotide sequence ID" value="NZ_JAPMLT010000008.1"/>
</dbReference>
<dbReference type="Proteomes" id="UP001208017">
    <property type="component" value="Unassembled WGS sequence"/>
</dbReference>
<evidence type="ECO:0000313" key="1">
    <source>
        <dbReference type="EMBL" id="MCX7571107.1"/>
    </source>
</evidence>
<proteinExistence type="predicted"/>
<organism evidence="1 2">
    <name type="scientific">Tumebacillus lacus</name>
    <dbReference type="NCBI Taxonomy" id="2995335"/>
    <lineage>
        <taxon>Bacteria</taxon>
        <taxon>Bacillati</taxon>
        <taxon>Bacillota</taxon>
        <taxon>Bacilli</taxon>
        <taxon>Bacillales</taxon>
        <taxon>Alicyclobacillaceae</taxon>
        <taxon>Tumebacillus</taxon>
    </lineage>
</organism>
<protein>
    <submittedName>
        <fullName evidence="1">Uncharacterized protein</fullName>
    </submittedName>
</protein>
<reference evidence="1 2" key="1">
    <citation type="submission" date="2022-11" db="EMBL/GenBank/DDBJ databases">
        <title>Study of microbial diversity in lake waters.</title>
        <authorList>
            <person name="Zhang J."/>
        </authorList>
    </citation>
    <scope>NUCLEOTIDE SEQUENCE [LARGE SCALE GENOMIC DNA]</scope>
    <source>
        <strain evidence="1 2">DT12</strain>
    </source>
</reference>
<gene>
    <name evidence="1" type="ORF">OS242_14240</name>
</gene>